<dbReference type="STRING" id="1177154.Y5S_01182"/>
<proteinExistence type="predicted"/>
<dbReference type="eggNOG" id="ENOG5032VRB">
    <property type="taxonomic scope" value="Bacteria"/>
</dbReference>
<protein>
    <submittedName>
        <fullName evidence="2">Uncharacterized protein</fullName>
    </submittedName>
</protein>
<keyword evidence="1" id="KW-0732">Signal</keyword>
<keyword evidence="3" id="KW-1185">Reference proteome</keyword>
<name>A0A095SLR1_9GAMM</name>
<reference evidence="2 3" key="1">
    <citation type="submission" date="2012-09" db="EMBL/GenBank/DDBJ databases">
        <title>Genome Sequence of alkane-degrading Bacterium Alcanivorax sp. 19-m-6.</title>
        <authorList>
            <person name="Lai Q."/>
            <person name="Shao Z."/>
        </authorList>
    </citation>
    <scope>NUCLEOTIDE SEQUENCE [LARGE SCALE GENOMIC DNA]</scope>
    <source>
        <strain evidence="2 3">19-m-6</strain>
    </source>
</reference>
<accession>A0A095SLR1</accession>
<evidence type="ECO:0000313" key="2">
    <source>
        <dbReference type="EMBL" id="KGD65289.1"/>
    </source>
</evidence>
<feature type="chain" id="PRO_5001909464" evidence="1">
    <location>
        <begin position="28"/>
        <end position="407"/>
    </location>
</feature>
<sequence>MMASLSKPLWRSLFLVALCTVSLQTLAARDDDADDEMDEVTAEELQMQEIPVDERIFVETWNQVPYKKSYFTYTDQQIRDKWDYLMRGLKVPYPSAQYMSVQFEKYPFMKDGIDNWNGDYAELEKRYLAVWRMFFSGDFQKAREEGMKLGPMGEIPALFSQLMYAIYLTERQSIKYMMLQDVANRAEDYFDVMKEAEDDPEVAPIVASVKLGYAYAIARIAEESPVPIVVARRYIGKIKNSAEEVVEIMPEQPLAHAFRAGVDAGIMRRVGKFTGRMTYGARTTTVEESFSDALELAPDIPIVNYEYANALIYMNRKRDLNEAISYLEKAMKIRPEFSMDALDVMYSYKRLQEVRLYALNFRSFRKFEKLRRKFSKKTDRNLTSVLTDPLTMDMLNNPENYVLPERK</sequence>
<evidence type="ECO:0000313" key="3">
    <source>
        <dbReference type="Proteomes" id="UP000029444"/>
    </source>
</evidence>
<gene>
    <name evidence="2" type="ORF">Y5S_01182</name>
</gene>
<dbReference type="AlphaFoldDB" id="A0A095SLR1"/>
<dbReference type="Proteomes" id="UP000029444">
    <property type="component" value="Unassembled WGS sequence"/>
</dbReference>
<dbReference type="SUPFAM" id="SSF48452">
    <property type="entry name" value="TPR-like"/>
    <property type="match status" value="1"/>
</dbReference>
<organism evidence="2 3">
    <name type="scientific">Alcanivorax nanhaiticus</name>
    <dbReference type="NCBI Taxonomy" id="1177154"/>
    <lineage>
        <taxon>Bacteria</taxon>
        <taxon>Pseudomonadati</taxon>
        <taxon>Pseudomonadota</taxon>
        <taxon>Gammaproteobacteria</taxon>
        <taxon>Oceanospirillales</taxon>
        <taxon>Alcanivoracaceae</taxon>
        <taxon>Alcanivorax</taxon>
    </lineage>
</organism>
<feature type="signal peptide" evidence="1">
    <location>
        <begin position="1"/>
        <end position="27"/>
    </location>
</feature>
<dbReference type="PATRIC" id="fig|1177154.3.peg.1200"/>
<dbReference type="EMBL" id="ARXV01000004">
    <property type="protein sequence ID" value="KGD65289.1"/>
    <property type="molecule type" value="Genomic_DNA"/>
</dbReference>
<dbReference type="Gene3D" id="1.25.40.10">
    <property type="entry name" value="Tetratricopeptide repeat domain"/>
    <property type="match status" value="1"/>
</dbReference>
<dbReference type="RefSeq" id="WP_231552642.1">
    <property type="nucleotide sequence ID" value="NZ_ARXV01000004.1"/>
</dbReference>
<comment type="caution">
    <text evidence="2">The sequence shown here is derived from an EMBL/GenBank/DDBJ whole genome shotgun (WGS) entry which is preliminary data.</text>
</comment>
<evidence type="ECO:0000256" key="1">
    <source>
        <dbReference type="SAM" id="SignalP"/>
    </source>
</evidence>
<dbReference type="InterPro" id="IPR011990">
    <property type="entry name" value="TPR-like_helical_dom_sf"/>
</dbReference>